<organism evidence="1">
    <name type="scientific">viral metagenome</name>
    <dbReference type="NCBI Taxonomy" id="1070528"/>
    <lineage>
        <taxon>unclassified sequences</taxon>
        <taxon>metagenomes</taxon>
        <taxon>organismal metagenomes</taxon>
    </lineage>
</organism>
<gene>
    <name evidence="1" type="ORF">MM415B03056_0007</name>
</gene>
<accession>A0A6M3KYD2</accession>
<protein>
    <submittedName>
        <fullName evidence="1">Uncharacterized protein</fullName>
    </submittedName>
</protein>
<evidence type="ECO:0000313" key="1">
    <source>
        <dbReference type="EMBL" id="QJA87059.1"/>
    </source>
</evidence>
<sequence>MDNEYQYAKRIAEYIWAKCYKQESPKWKALPDLMGILSQIDNMVYGMNRVHPNQAMHSDA</sequence>
<name>A0A6M3KYD2_9ZZZZ</name>
<reference evidence="1" key="1">
    <citation type="submission" date="2020-03" db="EMBL/GenBank/DDBJ databases">
        <title>The deep terrestrial virosphere.</title>
        <authorList>
            <person name="Holmfeldt K."/>
            <person name="Nilsson E."/>
            <person name="Simone D."/>
            <person name="Lopez-Fernandez M."/>
            <person name="Wu X."/>
            <person name="de Brujin I."/>
            <person name="Lundin D."/>
            <person name="Andersson A."/>
            <person name="Bertilsson S."/>
            <person name="Dopson M."/>
        </authorList>
    </citation>
    <scope>NUCLEOTIDE SEQUENCE</scope>
    <source>
        <strain evidence="1">MM415B03056</strain>
    </source>
</reference>
<dbReference type="EMBL" id="MT142679">
    <property type="protein sequence ID" value="QJA87059.1"/>
    <property type="molecule type" value="Genomic_DNA"/>
</dbReference>
<dbReference type="AlphaFoldDB" id="A0A6M3KYD2"/>
<proteinExistence type="predicted"/>